<dbReference type="EMBL" id="CP072227">
    <property type="protein sequence ID" value="QUT47190.1"/>
    <property type="molecule type" value="Genomic_DNA"/>
</dbReference>
<gene>
    <name evidence="2" type="ORF">INE88_04038</name>
</gene>
<evidence type="ECO:0000313" key="3">
    <source>
        <dbReference type="Proteomes" id="UP000679226"/>
    </source>
</evidence>
<accession>A0A975KK95</accession>
<keyword evidence="1" id="KW-0472">Membrane</keyword>
<keyword evidence="1" id="KW-1133">Transmembrane helix</keyword>
<sequence>MKYKQRKQPDGGCFLKVVYNILISYVNRVKVLSNTFYFNYEYLLIFNYYLSISYYLLLLCIII</sequence>
<evidence type="ECO:0000313" key="2">
    <source>
        <dbReference type="EMBL" id="QUT47190.1"/>
    </source>
</evidence>
<protein>
    <submittedName>
        <fullName evidence="2">Uncharacterized protein</fullName>
    </submittedName>
</protein>
<dbReference type="Proteomes" id="UP000679226">
    <property type="component" value="Chromosome"/>
</dbReference>
<dbReference type="KEGG" id="beg:INE88_04038"/>
<reference evidence="2" key="1">
    <citation type="journal article" date="2021" name="PLoS Genet.">
        <title>Mobile Type VI secretion system loci of the gut Bacteroidales display extensive intra-ecosystem transfer, multi-species spread and geographical clustering.</title>
        <authorList>
            <person name="Garcia-Bayona L."/>
            <person name="Coyne M.J."/>
            <person name="Comstock L.E."/>
        </authorList>
    </citation>
    <scope>NUCLEOTIDE SEQUENCE</scope>
    <source>
        <strain evidence="2">CL11T00C20</strain>
    </source>
</reference>
<proteinExistence type="predicted"/>
<dbReference type="AlphaFoldDB" id="A0A975KK95"/>
<feature type="transmembrane region" description="Helical" evidence="1">
    <location>
        <begin position="42"/>
        <end position="62"/>
    </location>
</feature>
<keyword evidence="1" id="KW-0812">Transmembrane</keyword>
<evidence type="ECO:0000256" key="1">
    <source>
        <dbReference type="SAM" id="Phobius"/>
    </source>
</evidence>
<organism evidence="2 3">
    <name type="scientific">Bacteroides eggerthii</name>
    <dbReference type="NCBI Taxonomy" id="28111"/>
    <lineage>
        <taxon>Bacteria</taxon>
        <taxon>Pseudomonadati</taxon>
        <taxon>Bacteroidota</taxon>
        <taxon>Bacteroidia</taxon>
        <taxon>Bacteroidales</taxon>
        <taxon>Bacteroidaceae</taxon>
        <taxon>Bacteroides</taxon>
    </lineage>
</organism>
<name>A0A975KK95_9BACE</name>